<dbReference type="AlphaFoldDB" id="A0A1U9Z8R0"/>
<evidence type="ECO:0000256" key="5">
    <source>
        <dbReference type="RuleBase" id="RU363032"/>
    </source>
</evidence>
<feature type="transmembrane region" description="Helical" evidence="5">
    <location>
        <begin position="220"/>
        <end position="242"/>
    </location>
</feature>
<keyword evidence="2 5" id="KW-0812">Transmembrane</keyword>
<keyword evidence="7" id="KW-0614">Plasmid</keyword>
<feature type="transmembrane region" description="Helical" evidence="5">
    <location>
        <begin position="176"/>
        <end position="199"/>
    </location>
</feature>
<dbReference type="eggNOG" id="COG0395">
    <property type="taxonomic scope" value="Bacteria"/>
</dbReference>
<protein>
    <submittedName>
        <fullName evidence="7">L-arabinose transport system permease protein AraQ</fullName>
    </submittedName>
</protein>
<evidence type="ECO:0000256" key="2">
    <source>
        <dbReference type="ARBA" id="ARBA00022692"/>
    </source>
</evidence>
<dbReference type="Pfam" id="PF00528">
    <property type="entry name" value="BPD_transp_1"/>
    <property type="match status" value="1"/>
</dbReference>
<keyword evidence="3 5" id="KW-1133">Transmembrane helix</keyword>
<dbReference type="PROSITE" id="PS50928">
    <property type="entry name" value="ABC_TM1"/>
    <property type="match status" value="1"/>
</dbReference>
<keyword evidence="5" id="KW-0813">Transport</keyword>
<proteinExistence type="inferred from homology"/>
<feature type="transmembrane region" description="Helical" evidence="5">
    <location>
        <begin position="40"/>
        <end position="61"/>
    </location>
</feature>
<evidence type="ECO:0000259" key="6">
    <source>
        <dbReference type="PROSITE" id="PS50928"/>
    </source>
</evidence>
<feature type="transmembrane region" description="Helical" evidence="5">
    <location>
        <begin position="283"/>
        <end position="300"/>
    </location>
</feature>
<dbReference type="RefSeq" id="WP_018064081.1">
    <property type="nucleotide sequence ID" value="NZ_AQWH01000005.1"/>
</dbReference>
<feature type="transmembrane region" description="Helical" evidence="5">
    <location>
        <begin position="146"/>
        <end position="170"/>
    </location>
</feature>
<feature type="transmembrane region" description="Helical" evidence="5">
    <location>
        <begin position="112"/>
        <end position="134"/>
    </location>
</feature>
<feature type="domain" description="ABC transmembrane type-1" evidence="6">
    <location>
        <begin position="108"/>
        <end position="300"/>
    </location>
</feature>
<organism evidence="7 8">
    <name type="scientific">Martelella mediterranea DSM 17316</name>
    <dbReference type="NCBI Taxonomy" id="1122214"/>
    <lineage>
        <taxon>Bacteria</taxon>
        <taxon>Pseudomonadati</taxon>
        <taxon>Pseudomonadota</taxon>
        <taxon>Alphaproteobacteria</taxon>
        <taxon>Hyphomicrobiales</taxon>
        <taxon>Aurantimonadaceae</taxon>
        <taxon>Martelella</taxon>
    </lineage>
</organism>
<feature type="transmembrane region" description="Helical" evidence="5">
    <location>
        <begin position="248"/>
        <end position="271"/>
    </location>
</feature>
<sequence length="315" mass="34776">MTLPTDAGPTAPFPAARPRAVTDRPVYFPRPKKRISPRSIAILVFLVMCAAFFCLPLYVIVVTSLKTMDQIRLGDIFALPTTWTLQPWLTAWNDACSGINCNGLKVGFVNSLMILFPSLILSLAVSSVTGYALALWNVRWAGPFMFLLFMCAFVPFQIIMIPLIVLSGLVKVYGTVWGIAIVHAILSLPLLTLIFRNYYKDIPDEIMRAAMMDCGSFWRVFVEIIIPMSGNILIVVLIMQITHIWNDFLVGLTFGGLGTQPMTVILANVVITTTGEVRYNENMAAALLTAIPPLVIYFFLGKFFVQGITAGAIKG</sequence>
<dbReference type="EMBL" id="CP020331">
    <property type="protein sequence ID" value="AQZ54064.1"/>
    <property type="molecule type" value="Genomic_DNA"/>
</dbReference>
<name>A0A1U9Z8R0_9HYPH</name>
<accession>A0A1U9Z8R0</accession>
<evidence type="ECO:0000313" key="7">
    <source>
        <dbReference type="EMBL" id="AQZ54064.1"/>
    </source>
</evidence>
<comment type="subcellular location">
    <subcellularLocation>
        <location evidence="1 5">Cell membrane</location>
        <topology evidence="1 5">Multi-pass membrane protein</topology>
    </subcellularLocation>
</comment>
<dbReference type="GO" id="GO:0005886">
    <property type="term" value="C:plasma membrane"/>
    <property type="evidence" value="ECO:0007669"/>
    <property type="project" value="UniProtKB-SubCell"/>
</dbReference>
<dbReference type="Proteomes" id="UP000191135">
    <property type="component" value="Plasmid pMM593"/>
</dbReference>
<dbReference type="SUPFAM" id="SSF161098">
    <property type="entry name" value="MetI-like"/>
    <property type="match status" value="1"/>
</dbReference>
<keyword evidence="4 5" id="KW-0472">Membrane</keyword>
<evidence type="ECO:0000256" key="4">
    <source>
        <dbReference type="ARBA" id="ARBA00023136"/>
    </source>
</evidence>
<dbReference type="PANTHER" id="PTHR43879:SF1">
    <property type="entry name" value="GLUCOSE IMPORT SYSTEM PERMEASE PROTEIN GLCU"/>
    <property type="match status" value="1"/>
</dbReference>
<reference evidence="7 8" key="1">
    <citation type="submission" date="2017-03" db="EMBL/GenBank/DDBJ databases">
        <title>Foreign affairs: Plasmid Transfer between Roseobacters and Rhizobia.</title>
        <authorList>
            <person name="Bartling P."/>
            <person name="Bunk B."/>
            <person name="Overmann J."/>
            <person name="Brinkmann H."/>
            <person name="Petersen J."/>
        </authorList>
    </citation>
    <scope>NUCLEOTIDE SEQUENCE [LARGE SCALE GENOMIC DNA]</scope>
    <source>
        <strain evidence="7 8">MACL11</strain>
        <plasmid evidence="8">Plasmid pmm593</plasmid>
    </source>
</reference>
<dbReference type="KEGG" id="mmed:Mame_04772"/>
<dbReference type="InterPro" id="IPR035906">
    <property type="entry name" value="MetI-like_sf"/>
</dbReference>
<evidence type="ECO:0000256" key="3">
    <source>
        <dbReference type="ARBA" id="ARBA00022989"/>
    </source>
</evidence>
<evidence type="ECO:0000256" key="1">
    <source>
        <dbReference type="ARBA" id="ARBA00004651"/>
    </source>
</evidence>
<keyword evidence="8" id="KW-1185">Reference proteome</keyword>
<gene>
    <name evidence="7" type="primary">araQ_19</name>
    <name evidence="7" type="ORF">Mame_04772</name>
</gene>
<dbReference type="PANTHER" id="PTHR43879">
    <property type="entry name" value="ABC TRANSPORTER PERMEASE PROTEIN"/>
    <property type="match status" value="1"/>
</dbReference>
<geneLocation type="plasmid" evidence="8">
    <name>pmm593</name>
</geneLocation>
<dbReference type="GO" id="GO:0055085">
    <property type="term" value="P:transmembrane transport"/>
    <property type="evidence" value="ECO:0007669"/>
    <property type="project" value="InterPro"/>
</dbReference>
<dbReference type="OrthoDB" id="9815445at2"/>
<dbReference type="Gene3D" id="1.10.3720.10">
    <property type="entry name" value="MetI-like"/>
    <property type="match status" value="1"/>
</dbReference>
<dbReference type="InterPro" id="IPR000515">
    <property type="entry name" value="MetI-like"/>
</dbReference>
<evidence type="ECO:0000313" key="8">
    <source>
        <dbReference type="Proteomes" id="UP000191135"/>
    </source>
</evidence>
<comment type="similarity">
    <text evidence="5">Belongs to the binding-protein-dependent transport system permease family.</text>
</comment>
<dbReference type="CDD" id="cd06261">
    <property type="entry name" value="TM_PBP2"/>
    <property type="match status" value="1"/>
</dbReference>